<evidence type="ECO:0000313" key="5">
    <source>
        <dbReference type="Proteomes" id="UP001501020"/>
    </source>
</evidence>
<keyword evidence="1" id="KW-0285">Flavoprotein</keyword>
<comment type="caution">
    <text evidence="4">The sequence shown here is derived from an EMBL/GenBank/DDBJ whole genome shotgun (WGS) entry which is preliminary data.</text>
</comment>
<sequence>MGPSGRVDVVVIGSGMSGLASAVVSAKAGARVLLLDQDVPVRRRLISSRADRSREALRAGLWRAVQAVGVQVQVHCRAHELVMDGGKVSGVGYAMLPSRGAASTGYRLLRRMNAKVPERFGSVLDRAADSVWRSAFDVGEVGCLRVVLAMDPRHWEFVGPAAWAAARGLDAGAQAQPENLRRLRAIGPADGDGRRTPELAVREWCASHDAAASASLLEELSVDKTTGAVVVSEGWRVRGLYTAAHVDDAEVIHSFAPAALSGDGAALRRAA</sequence>
<keyword evidence="2" id="KW-0560">Oxidoreductase</keyword>
<dbReference type="InterPro" id="IPR003953">
    <property type="entry name" value="FAD-dep_OxRdtase_2_FAD-bd"/>
</dbReference>
<evidence type="ECO:0000313" key="4">
    <source>
        <dbReference type="EMBL" id="GAA2120849.1"/>
    </source>
</evidence>
<keyword evidence="5" id="KW-1185">Reference proteome</keyword>
<proteinExistence type="predicted"/>
<accession>A0ABP5JUZ5</accession>
<protein>
    <recommendedName>
        <fullName evidence="3">FAD-dependent oxidoreductase 2 FAD-binding domain-containing protein</fullName>
    </recommendedName>
</protein>
<name>A0ABP5JUZ5_9ACTN</name>
<gene>
    <name evidence="4" type="ORF">GCM10009727_05890</name>
</gene>
<evidence type="ECO:0000259" key="3">
    <source>
        <dbReference type="Pfam" id="PF00890"/>
    </source>
</evidence>
<feature type="domain" description="FAD-dependent oxidoreductase 2 FAD-binding" evidence="3">
    <location>
        <begin position="8"/>
        <end position="42"/>
    </location>
</feature>
<evidence type="ECO:0000256" key="1">
    <source>
        <dbReference type="ARBA" id="ARBA00022630"/>
    </source>
</evidence>
<reference evidence="5" key="1">
    <citation type="journal article" date="2019" name="Int. J. Syst. Evol. Microbiol.">
        <title>The Global Catalogue of Microorganisms (GCM) 10K type strain sequencing project: providing services to taxonomists for standard genome sequencing and annotation.</title>
        <authorList>
            <consortium name="The Broad Institute Genomics Platform"/>
            <consortium name="The Broad Institute Genome Sequencing Center for Infectious Disease"/>
            <person name="Wu L."/>
            <person name="Ma J."/>
        </authorList>
    </citation>
    <scope>NUCLEOTIDE SEQUENCE [LARGE SCALE GENOMIC DNA]</scope>
    <source>
        <strain evidence="5">JCM 13850</strain>
    </source>
</reference>
<dbReference type="Gene3D" id="3.50.50.60">
    <property type="entry name" value="FAD/NAD(P)-binding domain"/>
    <property type="match status" value="1"/>
</dbReference>
<dbReference type="SUPFAM" id="SSF51905">
    <property type="entry name" value="FAD/NAD(P)-binding domain"/>
    <property type="match status" value="1"/>
</dbReference>
<evidence type="ECO:0000256" key="2">
    <source>
        <dbReference type="ARBA" id="ARBA00023002"/>
    </source>
</evidence>
<dbReference type="InterPro" id="IPR036188">
    <property type="entry name" value="FAD/NAD-bd_sf"/>
</dbReference>
<organism evidence="4 5">
    <name type="scientific">Actinomadura napierensis</name>
    <dbReference type="NCBI Taxonomy" id="267854"/>
    <lineage>
        <taxon>Bacteria</taxon>
        <taxon>Bacillati</taxon>
        <taxon>Actinomycetota</taxon>
        <taxon>Actinomycetes</taxon>
        <taxon>Streptosporangiales</taxon>
        <taxon>Thermomonosporaceae</taxon>
        <taxon>Actinomadura</taxon>
    </lineage>
</organism>
<dbReference type="Pfam" id="PF00890">
    <property type="entry name" value="FAD_binding_2"/>
    <property type="match status" value="1"/>
</dbReference>
<dbReference type="Proteomes" id="UP001501020">
    <property type="component" value="Unassembled WGS sequence"/>
</dbReference>
<dbReference type="EMBL" id="BAAAMR010000003">
    <property type="protein sequence ID" value="GAA2120849.1"/>
    <property type="molecule type" value="Genomic_DNA"/>
</dbReference>
<dbReference type="RefSeq" id="WP_344261077.1">
    <property type="nucleotide sequence ID" value="NZ_BAAAMR010000003.1"/>
</dbReference>